<evidence type="ECO:0000256" key="2">
    <source>
        <dbReference type="ARBA" id="ARBA00012925"/>
    </source>
</evidence>
<keyword evidence="5" id="KW-0456">Lyase</keyword>
<evidence type="ECO:0000256" key="4">
    <source>
        <dbReference type="ARBA" id="ARBA00022833"/>
    </source>
</evidence>
<dbReference type="GO" id="GO:0004089">
    <property type="term" value="F:carbonate dehydratase activity"/>
    <property type="evidence" value="ECO:0007669"/>
    <property type="project" value="UniProtKB-EC"/>
</dbReference>
<keyword evidence="3 7" id="KW-0479">Metal-binding</keyword>
<evidence type="ECO:0000313" key="9">
    <source>
        <dbReference type="Proteomes" id="UP000076066"/>
    </source>
</evidence>
<feature type="binding site" evidence="7">
    <location>
        <position position="110"/>
    </location>
    <ligand>
        <name>Zn(2+)</name>
        <dbReference type="ChEBI" id="CHEBI:29105"/>
    </ligand>
</feature>
<name>A0A143DFG5_9PROT</name>
<comment type="similarity">
    <text evidence="1">Belongs to the beta-class carbonic anhydrase family.</text>
</comment>
<evidence type="ECO:0000313" key="8">
    <source>
        <dbReference type="EMBL" id="AMW35457.1"/>
    </source>
</evidence>
<comment type="catalytic activity">
    <reaction evidence="6">
        <text>hydrogencarbonate + H(+) = CO2 + H2O</text>
        <dbReference type="Rhea" id="RHEA:10748"/>
        <dbReference type="ChEBI" id="CHEBI:15377"/>
        <dbReference type="ChEBI" id="CHEBI:15378"/>
        <dbReference type="ChEBI" id="CHEBI:16526"/>
        <dbReference type="ChEBI" id="CHEBI:17544"/>
        <dbReference type="EC" id="4.2.1.1"/>
    </reaction>
</comment>
<feature type="binding site" evidence="7">
    <location>
        <position position="48"/>
    </location>
    <ligand>
        <name>Zn(2+)</name>
        <dbReference type="ChEBI" id="CHEBI:29105"/>
    </ligand>
</feature>
<evidence type="ECO:0000256" key="6">
    <source>
        <dbReference type="ARBA" id="ARBA00048348"/>
    </source>
</evidence>
<feature type="binding site" evidence="7">
    <location>
        <position position="46"/>
    </location>
    <ligand>
        <name>Zn(2+)</name>
        <dbReference type="ChEBI" id="CHEBI:29105"/>
    </ligand>
</feature>
<evidence type="ECO:0000256" key="5">
    <source>
        <dbReference type="ARBA" id="ARBA00023239"/>
    </source>
</evidence>
<dbReference type="PROSITE" id="PS00704">
    <property type="entry name" value="PROK_CO2_ANHYDRASE_1"/>
    <property type="match status" value="1"/>
</dbReference>
<accession>A0A143DFG5</accession>
<gene>
    <name evidence="8" type="ORF">AY555_00760</name>
</gene>
<dbReference type="EC" id="4.2.1.1" evidence="2"/>
<dbReference type="GO" id="GO:0008270">
    <property type="term" value="F:zinc ion binding"/>
    <property type="evidence" value="ECO:0007669"/>
    <property type="project" value="InterPro"/>
</dbReference>
<reference evidence="8 9" key="1">
    <citation type="submission" date="2016-02" db="EMBL/GenBank/DDBJ databases">
        <title>Complete Genome of H5569, the type strain of the newly described species Haematospirillium jordaniae.</title>
        <authorList>
            <person name="Nicholson A.C."/>
            <person name="Humrighouse B.W."/>
            <person name="Loparov V."/>
            <person name="McQuiston J.R."/>
        </authorList>
    </citation>
    <scope>NUCLEOTIDE SEQUENCE [LARGE SCALE GENOMIC DNA]</scope>
    <source>
        <strain evidence="8 9">H5569</strain>
    </source>
</reference>
<dbReference type="InterPro" id="IPR015892">
    <property type="entry name" value="Carbonic_anhydrase_CS"/>
</dbReference>
<dbReference type="EMBL" id="CP014525">
    <property type="protein sequence ID" value="AMW35457.1"/>
    <property type="molecule type" value="Genomic_DNA"/>
</dbReference>
<dbReference type="SUPFAM" id="SSF53056">
    <property type="entry name" value="beta-carbonic anhydrase, cab"/>
    <property type="match status" value="1"/>
</dbReference>
<feature type="binding site" evidence="7">
    <location>
        <position position="107"/>
    </location>
    <ligand>
        <name>Zn(2+)</name>
        <dbReference type="ChEBI" id="CHEBI:29105"/>
    </ligand>
</feature>
<keyword evidence="9" id="KW-1185">Reference proteome</keyword>
<dbReference type="Gene3D" id="3.40.1050.10">
    <property type="entry name" value="Carbonic anhydrase"/>
    <property type="match status" value="1"/>
</dbReference>
<proteinExistence type="inferred from homology"/>
<sequence>MEKIRTIDRMVAGFRAFRSTYYEQRPERAVSLVEGAQQPEVLLIACSDSRVDPAILTNAEPGELFVVRNVAALVPPCEQDGAYHGTSAAIEYAVRDLKVADVIVLAHSGCGGMRALVAARQGQKMDRPFINPWISLMGDCAGHEDDDPDPVSQSSLRRSLSNLRTFPFVRDAENAGKIVLHGWWFDMREGILWQLDQESDTFVQMV</sequence>
<organism evidence="8 9">
    <name type="scientific">Haematospirillum jordaniae</name>
    <dbReference type="NCBI Taxonomy" id="1549855"/>
    <lineage>
        <taxon>Bacteria</taxon>
        <taxon>Pseudomonadati</taxon>
        <taxon>Pseudomonadota</taxon>
        <taxon>Alphaproteobacteria</taxon>
        <taxon>Rhodospirillales</taxon>
        <taxon>Novispirillaceae</taxon>
        <taxon>Haematospirillum</taxon>
    </lineage>
</organism>
<dbReference type="InterPro" id="IPR036874">
    <property type="entry name" value="Carbonic_anhydrase_sf"/>
</dbReference>
<dbReference type="SMART" id="SM00947">
    <property type="entry name" value="Pro_CA"/>
    <property type="match status" value="1"/>
</dbReference>
<dbReference type="Proteomes" id="UP000076066">
    <property type="component" value="Chromosome"/>
</dbReference>
<protein>
    <recommendedName>
        <fullName evidence="2">carbonic anhydrase</fullName>
        <ecNumber evidence="2">4.2.1.1</ecNumber>
    </recommendedName>
</protein>
<evidence type="ECO:0000256" key="3">
    <source>
        <dbReference type="ARBA" id="ARBA00022723"/>
    </source>
</evidence>
<evidence type="ECO:0000256" key="1">
    <source>
        <dbReference type="ARBA" id="ARBA00006217"/>
    </source>
</evidence>
<evidence type="ECO:0000256" key="7">
    <source>
        <dbReference type="PIRSR" id="PIRSR601765-1"/>
    </source>
</evidence>
<dbReference type="Pfam" id="PF00484">
    <property type="entry name" value="Pro_CA"/>
    <property type="match status" value="1"/>
</dbReference>
<dbReference type="KEGG" id="hjo:AY555_00760"/>
<keyword evidence="4 7" id="KW-0862">Zinc</keyword>
<dbReference type="AlphaFoldDB" id="A0A143DFG5"/>
<comment type="cofactor">
    <cofactor evidence="7">
        <name>Zn(2+)</name>
        <dbReference type="ChEBI" id="CHEBI:29105"/>
    </cofactor>
    <text evidence="7">Binds 1 zinc ion per subunit.</text>
</comment>
<dbReference type="InterPro" id="IPR001765">
    <property type="entry name" value="Carbonic_anhydrase"/>
</dbReference>
<dbReference type="PANTHER" id="PTHR11002:SF76">
    <property type="entry name" value="CARBONIC ANHYDRASE"/>
    <property type="match status" value="1"/>
</dbReference>
<dbReference type="PANTHER" id="PTHR11002">
    <property type="entry name" value="CARBONIC ANHYDRASE"/>
    <property type="match status" value="1"/>
</dbReference>
<dbReference type="GO" id="GO:0015976">
    <property type="term" value="P:carbon utilization"/>
    <property type="evidence" value="ECO:0007669"/>
    <property type="project" value="InterPro"/>
</dbReference>
<dbReference type="STRING" id="1549855.AY555_00760"/>